<dbReference type="Proteomes" id="UP001237642">
    <property type="component" value="Unassembled WGS sequence"/>
</dbReference>
<protein>
    <submittedName>
        <fullName evidence="4">Pentatricopeptide repeat protein</fullName>
    </submittedName>
</protein>
<keyword evidence="2" id="KW-0677">Repeat</keyword>
<dbReference type="EMBL" id="JAUIZM010000001">
    <property type="protein sequence ID" value="KAK1402220.1"/>
    <property type="molecule type" value="Genomic_DNA"/>
</dbReference>
<dbReference type="AlphaFoldDB" id="A0AAD8JH18"/>
<accession>A0AAD8JH18</accession>
<evidence type="ECO:0000256" key="1">
    <source>
        <dbReference type="ARBA" id="ARBA00007626"/>
    </source>
</evidence>
<organism evidence="4 5">
    <name type="scientific">Heracleum sosnowskyi</name>
    <dbReference type="NCBI Taxonomy" id="360622"/>
    <lineage>
        <taxon>Eukaryota</taxon>
        <taxon>Viridiplantae</taxon>
        <taxon>Streptophyta</taxon>
        <taxon>Embryophyta</taxon>
        <taxon>Tracheophyta</taxon>
        <taxon>Spermatophyta</taxon>
        <taxon>Magnoliopsida</taxon>
        <taxon>eudicotyledons</taxon>
        <taxon>Gunneridae</taxon>
        <taxon>Pentapetalae</taxon>
        <taxon>asterids</taxon>
        <taxon>campanulids</taxon>
        <taxon>Apiales</taxon>
        <taxon>Apiaceae</taxon>
        <taxon>Apioideae</taxon>
        <taxon>apioid superclade</taxon>
        <taxon>Tordylieae</taxon>
        <taxon>Tordyliinae</taxon>
        <taxon>Heracleum</taxon>
    </lineage>
</organism>
<evidence type="ECO:0000256" key="2">
    <source>
        <dbReference type="ARBA" id="ARBA00022737"/>
    </source>
</evidence>
<dbReference type="Pfam" id="PF13041">
    <property type="entry name" value="PPR_2"/>
    <property type="match status" value="1"/>
</dbReference>
<feature type="repeat" description="PPR" evidence="3">
    <location>
        <begin position="17"/>
        <end position="51"/>
    </location>
</feature>
<name>A0AAD8JH18_9APIA</name>
<reference evidence="4" key="2">
    <citation type="submission" date="2023-05" db="EMBL/GenBank/DDBJ databases">
        <authorList>
            <person name="Schelkunov M.I."/>
        </authorList>
    </citation>
    <scope>NUCLEOTIDE SEQUENCE</scope>
    <source>
        <strain evidence="4">Hsosn_3</strain>
        <tissue evidence="4">Leaf</tissue>
    </source>
</reference>
<dbReference type="InterPro" id="IPR011990">
    <property type="entry name" value="TPR-like_helical_dom_sf"/>
</dbReference>
<dbReference type="PROSITE" id="PS51375">
    <property type="entry name" value="PPR"/>
    <property type="match status" value="2"/>
</dbReference>
<evidence type="ECO:0000256" key="3">
    <source>
        <dbReference type="PROSITE-ProRule" id="PRU00708"/>
    </source>
</evidence>
<dbReference type="Gene3D" id="1.25.40.10">
    <property type="entry name" value="Tetratricopeptide repeat domain"/>
    <property type="match status" value="1"/>
</dbReference>
<feature type="repeat" description="PPR" evidence="3">
    <location>
        <begin position="52"/>
        <end position="86"/>
    </location>
</feature>
<proteinExistence type="inferred from homology"/>
<evidence type="ECO:0000313" key="4">
    <source>
        <dbReference type="EMBL" id="KAK1402220.1"/>
    </source>
</evidence>
<dbReference type="PANTHER" id="PTHR47941">
    <property type="entry name" value="PENTATRICOPEPTIDE REPEAT-CONTAINING PROTEIN 3, MITOCHONDRIAL"/>
    <property type="match status" value="1"/>
</dbReference>
<dbReference type="NCBIfam" id="TIGR00756">
    <property type="entry name" value="PPR"/>
    <property type="match status" value="2"/>
</dbReference>
<keyword evidence="5" id="KW-1185">Reference proteome</keyword>
<dbReference type="InterPro" id="IPR002885">
    <property type="entry name" value="PPR_rpt"/>
</dbReference>
<comment type="similarity">
    <text evidence="1">Belongs to the PPR family. P subfamily.</text>
</comment>
<reference evidence="4" key="1">
    <citation type="submission" date="2023-02" db="EMBL/GenBank/DDBJ databases">
        <title>Genome of toxic invasive species Heracleum sosnowskyi carries increased number of genes despite the absence of recent whole-genome duplications.</title>
        <authorList>
            <person name="Schelkunov M."/>
            <person name="Shtratnikova V."/>
            <person name="Makarenko M."/>
            <person name="Klepikova A."/>
            <person name="Omelchenko D."/>
            <person name="Novikova G."/>
            <person name="Obukhova E."/>
            <person name="Bogdanov V."/>
            <person name="Penin A."/>
            <person name="Logacheva M."/>
        </authorList>
    </citation>
    <scope>NUCLEOTIDE SEQUENCE</scope>
    <source>
        <strain evidence="4">Hsosn_3</strain>
        <tissue evidence="4">Leaf</tissue>
    </source>
</reference>
<sequence length="116" mass="13133">MAKNIFDSLPSKDLSPDVKTYTMMIQGFCQEGLLDEASELFVEMEANDCMPNDVTYNTLIRGCFHNEKYNEASVLIDQMRARSFSEDASTTSVLLDLLVSKEHDPAIIALRKKYLT</sequence>
<comment type="caution">
    <text evidence="4">The sequence shown here is derived from an EMBL/GenBank/DDBJ whole genome shotgun (WGS) entry which is preliminary data.</text>
</comment>
<gene>
    <name evidence="4" type="ORF">POM88_001825</name>
</gene>
<evidence type="ECO:0000313" key="5">
    <source>
        <dbReference type="Proteomes" id="UP001237642"/>
    </source>
</evidence>